<gene>
    <name evidence="17" type="ORF">SAMEA4029009_CIC11G00000004863</name>
</gene>
<evidence type="ECO:0000256" key="10">
    <source>
        <dbReference type="ARBA" id="ARBA00023145"/>
    </source>
</evidence>
<evidence type="ECO:0000256" key="5">
    <source>
        <dbReference type="ARBA" id="ARBA00022525"/>
    </source>
</evidence>
<keyword evidence="7 15" id="KW-0732">Signal</keyword>
<evidence type="ECO:0000256" key="2">
    <source>
        <dbReference type="ARBA" id="ARBA00004613"/>
    </source>
</evidence>
<evidence type="ECO:0000256" key="13">
    <source>
        <dbReference type="PIRSR" id="PIRSR601461-2"/>
    </source>
</evidence>
<organism evidence="17 18">
    <name type="scientific">Sungouiella intermedia</name>
    <dbReference type="NCBI Taxonomy" id="45354"/>
    <lineage>
        <taxon>Eukaryota</taxon>
        <taxon>Fungi</taxon>
        <taxon>Dikarya</taxon>
        <taxon>Ascomycota</taxon>
        <taxon>Saccharomycotina</taxon>
        <taxon>Pichiomycetes</taxon>
        <taxon>Metschnikowiaceae</taxon>
        <taxon>Sungouiella</taxon>
    </lineage>
</organism>
<dbReference type="InterPro" id="IPR033121">
    <property type="entry name" value="PEPTIDASE_A1"/>
</dbReference>
<feature type="disulfide bond" evidence="13">
    <location>
        <begin position="426"/>
        <end position="459"/>
    </location>
</feature>
<dbReference type="AlphaFoldDB" id="A0A1L0BHQ7"/>
<keyword evidence="8 14" id="KW-0064">Aspartyl protease</keyword>
<dbReference type="PRINTS" id="PR00792">
    <property type="entry name" value="PEPSIN"/>
</dbReference>
<feature type="signal peptide" evidence="15">
    <location>
        <begin position="1"/>
        <end position="21"/>
    </location>
</feature>
<evidence type="ECO:0000256" key="12">
    <source>
        <dbReference type="PIRSR" id="PIRSR601461-1"/>
    </source>
</evidence>
<accession>A0A1L0BHQ7</accession>
<dbReference type="PANTHER" id="PTHR47966">
    <property type="entry name" value="BETA-SITE APP-CLEAVING ENZYME, ISOFORM A-RELATED"/>
    <property type="match status" value="1"/>
</dbReference>
<dbReference type="InterPro" id="IPR021109">
    <property type="entry name" value="Peptidase_aspartic_dom_sf"/>
</dbReference>
<dbReference type="InterPro" id="IPR001461">
    <property type="entry name" value="Aspartic_peptidase_A1"/>
</dbReference>
<feature type="active site" evidence="12">
    <location>
        <position position="391"/>
    </location>
</feature>
<evidence type="ECO:0000259" key="16">
    <source>
        <dbReference type="PROSITE" id="PS51767"/>
    </source>
</evidence>
<dbReference type="Proteomes" id="UP000182259">
    <property type="component" value="Chromosome I"/>
</dbReference>
<sequence>MLIPSLATWTTWAACCVAALASSTPNTPNTPELVRPRRSEAKPVKLDFTVLRGSSKNDARPNRQARIVKRATNDGSALMELENQQSYYSCDLYIGSNGQKSTVLVDTGSSDLWIMDTDMTCYAQLQFSKREFTTFYRVLDFPALNNLKIDKESNDKDINKHNKDSSKRADSCEGFACLSSLLNSLGGGTATMYGTQAATATAAAGANSCTEMGSFETRDSDSFKVNNSAPAFSIQYADGTSAQGFWGHDQVGFNGHNVSSLSFATVNETDSTFGVLGIGLAGLETTFSSNYGDRPYTYENLPIRMRREGIIDKIAYSLYLNKQDASSGSLLFGAVDHAKYTGTLQTIPVVNIYLSIYSLPIRLDVVLDSIVFESSSQNITVTSVAIPALLDSGTTLTYLPTSVLSRFTSTLGASYSSSTGMYQVDCKYNSDSLFAIFNFSGIEIKVPLSDMILTYRSQCYLGVLEQSLSGYKYAILGDNFLRNAYIVYNLEDLEILMAQVNYTDEENIEIVSLAVPLAVKAPGYSSSSIDSSETDSGTTSLFKASGADKPQICSLAMLGLVGLSLFAMM</sequence>
<keyword evidence="6 14" id="KW-0645">Protease</keyword>
<evidence type="ECO:0000256" key="6">
    <source>
        <dbReference type="ARBA" id="ARBA00022670"/>
    </source>
</evidence>
<feature type="domain" description="Peptidase A1" evidence="16">
    <location>
        <begin position="88"/>
        <end position="498"/>
    </location>
</feature>
<dbReference type="PROSITE" id="PS00141">
    <property type="entry name" value="ASP_PROTEASE"/>
    <property type="match status" value="2"/>
</dbReference>
<dbReference type="Gene3D" id="2.40.70.10">
    <property type="entry name" value="Acid Proteases"/>
    <property type="match status" value="2"/>
</dbReference>
<name>A0A1L0BHQ7_9ASCO</name>
<evidence type="ECO:0000256" key="15">
    <source>
        <dbReference type="SAM" id="SignalP"/>
    </source>
</evidence>
<evidence type="ECO:0000313" key="17">
    <source>
        <dbReference type="EMBL" id="SGZ50921.1"/>
    </source>
</evidence>
<reference evidence="17 18" key="1">
    <citation type="submission" date="2016-10" db="EMBL/GenBank/DDBJ databases">
        <authorList>
            <person name="de Groot N.N."/>
        </authorList>
    </citation>
    <scope>NUCLEOTIDE SEQUENCE [LARGE SCALE GENOMIC DNA]</scope>
    <source>
        <strain evidence="17 18">PYCC 4715</strain>
    </source>
</reference>
<comment type="subcellular location">
    <subcellularLocation>
        <location evidence="2">Secreted</location>
    </subcellularLocation>
</comment>
<evidence type="ECO:0000256" key="9">
    <source>
        <dbReference type="ARBA" id="ARBA00022801"/>
    </source>
</evidence>
<evidence type="ECO:0000256" key="4">
    <source>
        <dbReference type="ARBA" id="ARBA00013207"/>
    </source>
</evidence>
<comment type="similarity">
    <text evidence="3 14">Belongs to the peptidase A1 family.</text>
</comment>
<evidence type="ECO:0000313" key="18">
    <source>
        <dbReference type="Proteomes" id="UP000182259"/>
    </source>
</evidence>
<keyword evidence="5" id="KW-0964">Secreted</keyword>
<dbReference type="PANTHER" id="PTHR47966:SF65">
    <property type="entry name" value="ASPARTIC-TYPE ENDOPEPTIDASE"/>
    <property type="match status" value="1"/>
</dbReference>
<feature type="active site" evidence="12">
    <location>
        <position position="106"/>
    </location>
</feature>
<evidence type="ECO:0000256" key="7">
    <source>
        <dbReference type="ARBA" id="ARBA00022729"/>
    </source>
</evidence>
<dbReference type="InterPro" id="IPR033876">
    <property type="entry name" value="SAP-like"/>
</dbReference>
<evidence type="ECO:0000256" key="1">
    <source>
        <dbReference type="ARBA" id="ARBA00001675"/>
    </source>
</evidence>
<dbReference type="EMBL" id="LT635764">
    <property type="protein sequence ID" value="SGZ50921.1"/>
    <property type="molecule type" value="Genomic_DNA"/>
</dbReference>
<keyword evidence="9 14" id="KW-0378">Hydrolase</keyword>
<evidence type="ECO:0000256" key="3">
    <source>
        <dbReference type="ARBA" id="ARBA00007447"/>
    </source>
</evidence>
<dbReference type="Pfam" id="PF00026">
    <property type="entry name" value="Asp"/>
    <property type="match status" value="2"/>
</dbReference>
<dbReference type="SUPFAM" id="SSF50630">
    <property type="entry name" value="Acid proteases"/>
    <property type="match status" value="1"/>
</dbReference>
<comment type="catalytic activity">
    <reaction evidence="1">
        <text>Preferential cleavage at the carboxyl of hydrophobic amino acids, but fails to cleave 15-Leu-|-Tyr-16, 16-Tyr-|-Leu-17 and 24-Phe-|-Phe-25 of insulin B chain. Activates trypsinogen, and degrades keratin.</text>
        <dbReference type="EC" id="3.4.23.24"/>
    </reaction>
</comment>
<dbReference type="InterPro" id="IPR001969">
    <property type="entry name" value="Aspartic_peptidase_AS"/>
</dbReference>
<dbReference type="GO" id="GO:0006508">
    <property type="term" value="P:proteolysis"/>
    <property type="evidence" value="ECO:0007669"/>
    <property type="project" value="UniProtKB-KW"/>
</dbReference>
<dbReference type="CDD" id="cd05474">
    <property type="entry name" value="SAP_like"/>
    <property type="match status" value="1"/>
</dbReference>
<evidence type="ECO:0000256" key="11">
    <source>
        <dbReference type="ARBA" id="ARBA00023157"/>
    </source>
</evidence>
<protein>
    <recommendedName>
        <fullName evidence="4">candidapepsin</fullName>
        <ecNumber evidence="4">3.4.23.24</ecNumber>
    </recommendedName>
</protein>
<evidence type="ECO:0000256" key="8">
    <source>
        <dbReference type="ARBA" id="ARBA00022750"/>
    </source>
</evidence>
<dbReference type="GO" id="GO:0005576">
    <property type="term" value="C:extracellular region"/>
    <property type="evidence" value="ECO:0007669"/>
    <property type="project" value="UniProtKB-SubCell"/>
</dbReference>
<feature type="chain" id="PRO_5012453556" description="candidapepsin" evidence="15">
    <location>
        <begin position="22"/>
        <end position="569"/>
    </location>
</feature>
<proteinExistence type="inferred from homology"/>
<dbReference type="GO" id="GO:0004190">
    <property type="term" value="F:aspartic-type endopeptidase activity"/>
    <property type="evidence" value="ECO:0007669"/>
    <property type="project" value="UniProtKB-KW"/>
</dbReference>
<dbReference type="PROSITE" id="PS51767">
    <property type="entry name" value="PEPTIDASE_A1"/>
    <property type="match status" value="1"/>
</dbReference>
<evidence type="ECO:0000256" key="14">
    <source>
        <dbReference type="RuleBase" id="RU000454"/>
    </source>
</evidence>
<keyword evidence="10" id="KW-0865">Zymogen</keyword>
<keyword evidence="11 13" id="KW-1015">Disulfide bond</keyword>
<dbReference type="EC" id="3.4.23.24" evidence="4"/>